<accession>A0A143PR90</accession>
<dbReference type="STRING" id="1855912.LuPra_04360"/>
<keyword evidence="2" id="KW-1185">Reference proteome</keyword>
<dbReference type="SUPFAM" id="SSF55486">
    <property type="entry name" value="Metalloproteases ('zincins'), catalytic domain"/>
    <property type="match status" value="2"/>
</dbReference>
<dbReference type="Gene3D" id="3.40.390.10">
    <property type="entry name" value="Collagenase (Catalytic Domain)"/>
    <property type="match status" value="1"/>
</dbReference>
<gene>
    <name evidence="1" type="ORF">LuPra_04360</name>
</gene>
<dbReference type="OrthoDB" id="133959at2"/>
<dbReference type="InterPro" id="IPR024079">
    <property type="entry name" value="MetalloPept_cat_dom_sf"/>
</dbReference>
<dbReference type="EMBL" id="CP015136">
    <property type="protein sequence ID" value="AMY11115.1"/>
    <property type="molecule type" value="Genomic_DNA"/>
</dbReference>
<sequence length="232" mass="24397">MAGWLALTLLMWGNSNPVLQPALGSASPVSPPAPPAAIAETASDDAVVRVRLYADRQVDDALLRRAQSDASRLLSSAGVANAWRICNAPDACPPVPETVPIVVILSSKGRPSGRENCGMAAHGTNDREGSVVISVPCVAGVAFRLSRHSAMRGNPLLLMPRHDDLVGAVMAHEIGHLLGLRHAPTGLMRATLEAADLAALRRGQLGFSQQEAARMRVTLESTLASQDMKAVP</sequence>
<proteinExistence type="predicted"/>
<dbReference type="AlphaFoldDB" id="A0A143PR90"/>
<dbReference type="RefSeq" id="WP_157899521.1">
    <property type="nucleotide sequence ID" value="NZ_CP015136.1"/>
</dbReference>
<evidence type="ECO:0008006" key="3">
    <source>
        <dbReference type="Google" id="ProtNLM"/>
    </source>
</evidence>
<dbReference type="Proteomes" id="UP000076079">
    <property type="component" value="Chromosome"/>
</dbReference>
<evidence type="ECO:0000313" key="1">
    <source>
        <dbReference type="EMBL" id="AMY11115.1"/>
    </source>
</evidence>
<dbReference type="KEGG" id="abac:LuPra_04360"/>
<organism evidence="1 2">
    <name type="scientific">Luteitalea pratensis</name>
    <dbReference type="NCBI Taxonomy" id="1855912"/>
    <lineage>
        <taxon>Bacteria</taxon>
        <taxon>Pseudomonadati</taxon>
        <taxon>Acidobacteriota</taxon>
        <taxon>Vicinamibacteria</taxon>
        <taxon>Vicinamibacterales</taxon>
        <taxon>Vicinamibacteraceae</taxon>
        <taxon>Luteitalea</taxon>
    </lineage>
</organism>
<reference evidence="2" key="2">
    <citation type="submission" date="2016-04" db="EMBL/GenBank/DDBJ databases">
        <title>First Complete Genome Sequence of a Subdivision 6 Acidobacterium.</title>
        <authorList>
            <person name="Huang S."/>
            <person name="Vieira S."/>
            <person name="Bunk B."/>
            <person name="Riedel T."/>
            <person name="Sproeer C."/>
            <person name="Overmann J."/>
        </authorList>
    </citation>
    <scope>NUCLEOTIDE SEQUENCE [LARGE SCALE GENOMIC DNA]</scope>
    <source>
        <strain evidence="2">DSM 100886 HEG_-6_39</strain>
    </source>
</reference>
<reference evidence="1 2" key="1">
    <citation type="journal article" date="2016" name="Genome Announc.">
        <title>First Complete Genome Sequence of a Subdivision 6 Acidobacterium Strain.</title>
        <authorList>
            <person name="Huang S."/>
            <person name="Vieira S."/>
            <person name="Bunk B."/>
            <person name="Riedel T."/>
            <person name="Sproer C."/>
            <person name="Overmann J."/>
        </authorList>
    </citation>
    <scope>NUCLEOTIDE SEQUENCE [LARGE SCALE GENOMIC DNA]</scope>
    <source>
        <strain evidence="2">DSM 100886 HEG_-6_39</strain>
    </source>
</reference>
<protein>
    <recommendedName>
        <fullName evidence="3">Matrixin</fullName>
    </recommendedName>
</protein>
<name>A0A143PR90_LUTPR</name>
<evidence type="ECO:0000313" key="2">
    <source>
        <dbReference type="Proteomes" id="UP000076079"/>
    </source>
</evidence>
<dbReference type="GO" id="GO:0008237">
    <property type="term" value="F:metallopeptidase activity"/>
    <property type="evidence" value="ECO:0007669"/>
    <property type="project" value="InterPro"/>
</dbReference>